<keyword evidence="3" id="KW-1003">Cell membrane</keyword>
<feature type="transmembrane region" description="Helical" evidence="7">
    <location>
        <begin position="203"/>
        <end position="231"/>
    </location>
</feature>
<evidence type="ECO:0000256" key="7">
    <source>
        <dbReference type="SAM" id="Phobius"/>
    </source>
</evidence>
<feature type="transmembrane region" description="Helical" evidence="7">
    <location>
        <begin position="140"/>
        <end position="157"/>
    </location>
</feature>
<keyword evidence="4 7" id="KW-0812">Transmembrane</keyword>
<dbReference type="AlphaFoldDB" id="A0A0A7EDB2"/>
<dbReference type="RefSeq" id="WP_038639501.1">
    <property type="nucleotide sequence ID" value="NZ_CP009888.1"/>
</dbReference>
<dbReference type="eggNOG" id="COG2244">
    <property type="taxonomic scope" value="Bacteria"/>
</dbReference>
<dbReference type="Proteomes" id="UP000030341">
    <property type="component" value="Chromosome 1"/>
</dbReference>
<protein>
    <recommendedName>
        <fullName evidence="10">Polysaccharide biosynthesis protein</fullName>
    </recommendedName>
</protein>
<feature type="transmembrane region" description="Helical" evidence="7">
    <location>
        <begin position="78"/>
        <end position="101"/>
    </location>
</feature>
<dbReference type="OrthoDB" id="3831435at2"/>
<organism evidence="8 9">
    <name type="scientific">Pseudoalteromonas piratica</name>
    <dbReference type="NCBI Taxonomy" id="1348114"/>
    <lineage>
        <taxon>Bacteria</taxon>
        <taxon>Pseudomonadati</taxon>
        <taxon>Pseudomonadota</taxon>
        <taxon>Gammaproteobacteria</taxon>
        <taxon>Alteromonadales</taxon>
        <taxon>Pseudoalteromonadaceae</taxon>
        <taxon>Pseudoalteromonas</taxon>
    </lineage>
</organism>
<dbReference type="HOGENOM" id="CLU_653622_0_0_6"/>
<feature type="transmembrane region" description="Helical" evidence="7">
    <location>
        <begin position="349"/>
        <end position="367"/>
    </location>
</feature>
<feature type="transmembrane region" description="Helical" evidence="7">
    <location>
        <begin position="373"/>
        <end position="396"/>
    </location>
</feature>
<evidence type="ECO:0000256" key="1">
    <source>
        <dbReference type="ARBA" id="ARBA00004651"/>
    </source>
</evidence>
<dbReference type="PANTHER" id="PTHR30250">
    <property type="entry name" value="PST FAMILY PREDICTED COLANIC ACID TRANSPORTER"/>
    <property type="match status" value="1"/>
</dbReference>
<feature type="transmembrane region" description="Helical" evidence="7">
    <location>
        <begin position="39"/>
        <end position="58"/>
    </location>
</feature>
<dbReference type="PANTHER" id="PTHR30250:SF10">
    <property type="entry name" value="LIPOPOLYSACCHARIDE BIOSYNTHESIS PROTEIN WZXC"/>
    <property type="match status" value="1"/>
</dbReference>
<reference evidence="8 9" key="1">
    <citation type="submission" date="2014-11" db="EMBL/GenBank/DDBJ databases">
        <title>Complete Genome Sequence of Pseudoalteromonas sp. Strain OCN003 Isolated from Kaneohe Bay, Oahu, Hawaii.</title>
        <authorList>
            <person name="Beurmann S."/>
            <person name="Videau P."/>
            <person name="Ushijima B."/>
            <person name="Smith A.M."/>
            <person name="Aeby G.S."/>
            <person name="Callahan S.M."/>
            <person name="Belcaid M."/>
        </authorList>
    </citation>
    <scope>NUCLEOTIDE SEQUENCE [LARGE SCALE GENOMIC DNA]</scope>
    <source>
        <strain evidence="8 9">OCN003</strain>
    </source>
</reference>
<evidence type="ECO:0000313" key="8">
    <source>
        <dbReference type="EMBL" id="AIY64574.1"/>
    </source>
</evidence>
<comment type="subcellular location">
    <subcellularLocation>
        <location evidence="1">Cell membrane</location>
        <topology evidence="1">Multi-pass membrane protein</topology>
    </subcellularLocation>
</comment>
<dbReference type="Pfam" id="PF13440">
    <property type="entry name" value="Polysacc_synt_3"/>
    <property type="match status" value="1"/>
</dbReference>
<accession>A0A0A7EDB2</accession>
<keyword evidence="5 7" id="KW-1133">Transmembrane helix</keyword>
<feature type="transmembrane region" description="Helical" evidence="7">
    <location>
        <begin position="243"/>
        <end position="260"/>
    </location>
</feature>
<evidence type="ECO:0000256" key="5">
    <source>
        <dbReference type="ARBA" id="ARBA00022989"/>
    </source>
</evidence>
<evidence type="ECO:0000256" key="2">
    <source>
        <dbReference type="ARBA" id="ARBA00007430"/>
    </source>
</evidence>
<keyword evidence="6 7" id="KW-0472">Membrane</keyword>
<keyword evidence="9" id="KW-1185">Reference proteome</keyword>
<name>A0A0A7EDB2_9GAMM</name>
<dbReference type="EMBL" id="CP009888">
    <property type="protein sequence ID" value="AIY64574.1"/>
    <property type="molecule type" value="Genomic_DNA"/>
</dbReference>
<feature type="transmembrane region" description="Helical" evidence="7">
    <location>
        <begin position="163"/>
        <end position="182"/>
    </location>
</feature>
<evidence type="ECO:0000256" key="3">
    <source>
        <dbReference type="ARBA" id="ARBA00022475"/>
    </source>
</evidence>
<feature type="transmembrane region" description="Helical" evidence="7">
    <location>
        <begin position="12"/>
        <end position="33"/>
    </location>
</feature>
<evidence type="ECO:0000256" key="4">
    <source>
        <dbReference type="ARBA" id="ARBA00022692"/>
    </source>
</evidence>
<dbReference type="STRING" id="1348114.OM33_04985"/>
<comment type="similarity">
    <text evidence="2">Belongs to the polysaccharide synthase family.</text>
</comment>
<dbReference type="GO" id="GO:0005886">
    <property type="term" value="C:plasma membrane"/>
    <property type="evidence" value="ECO:0007669"/>
    <property type="project" value="UniProtKB-SubCell"/>
</dbReference>
<evidence type="ECO:0000256" key="6">
    <source>
        <dbReference type="ARBA" id="ARBA00023136"/>
    </source>
</evidence>
<dbReference type="KEGG" id="pseo:OM33_04985"/>
<feature type="transmembrane region" description="Helical" evidence="7">
    <location>
        <begin position="281"/>
        <end position="300"/>
    </location>
</feature>
<feature type="transmembrane region" description="Helical" evidence="7">
    <location>
        <begin position="107"/>
        <end position="128"/>
    </location>
</feature>
<sequence>MLKKLVIDISKIVNGTVIAQLLPLIALPFFARLYSPEAFANFALFFASSAIGSIILSLRTETGIISSTSEEELAQNTLLALIFTAVLFVFAALGVFALQLFFQLPNFVFPALFTSFLLALFNIHQNVLVWHESFGEASKLIIIKSVLVVTLTLLFSFEYNGQVWGFALANLLITAAVMKPLLKISRNTKASSVKTSLIKNKNNIFYLAPHTLYNNFILQGPIYILSIYFPATQVGQYSMANRLIAAPISFISSACNKVLFKKFSTLEHQKNTKTQQFLMKKLTLSLFFLLGLFFSILYLFGESLITYILGPNWLSTYPIIVALLPWLLLRSIAGAFAFITILKEKQKNALLFELVYGFVSLSILYTQSQYNNLLHTVSAFAITGAIFVSIQLAWYFSLLRHTNET</sequence>
<gene>
    <name evidence="8" type="ORF">OM33_04985</name>
</gene>
<evidence type="ECO:0000313" key="9">
    <source>
        <dbReference type="Proteomes" id="UP000030341"/>
    </source>
</evidence>
<feature type="transmembrane region" description="Helical" evidence="7">
    <location>
        <begin position="320"/>
        <end position="342"/>
    </location>
</feature>
<dbReference type="InterPro" id="IPR050833">
    <property type="entry name" value="Poly_Biosynth_Transport"/>
</dbReference>
<proteinExistence type="inferred from homology"/>
<evidence type="ECO:0008006" key="10">
    <source>
        <dbReference type="Google" id="ProtNLM"/>
    </source>
</evidence>